<dbReference type="FunFam" id="1.25.40.20:FF:000097">
    <property type="entry name" value="NF-kappa-B inhibitor zeta isoform X1"/>
    <property type="match status" value="1"/>
</dbReference>
<dbReference type="Gene3D" id="1.25.40.20">
    <property type="entry name" value="Ankyrin repeat-containing domain"/>
    <property type="match status" value="1"/>
</dbReference>
<evidence type="ECO:0000256" key="2">
    <source>
        <dbReference type="ARBA" id="ARBA00023043"/>
    </source>
</evidence>
<organism evidence="4 5">
    <name type="scientific">Lepisosteus oculatus</name>
    <name type="common">Spotted gar</name>
    <dbReference type="NCBI Taxonomy" id="7918"/>
    <lineage>
        <taxon>Eukaryota</taxon>
        <taxon>Metazoa</taxon>
        <taxon>Chordata</taxon>
        <taxon>Craniata</taxon>
        <taxon>Vertebrata</taxon>
        <taxon>Euteleostomi</taxon>
        <taxon>Actinopterygii</taxon>
        <taxon>Neopterygii</taxon>
        <taxon>Holostei</taxon>
        <taxon>Semionotiformes</taxon>
        <taxon>Lepisosteidae</taxon>
        <taxon>Lepisosteus</taxon>
    </lineage>
</organism>
<dbReference type="Proteomes" id="UP000018468">
    <property type="component" value="Linkage group LG26"/>
</dbReference>
<feature type="repeat" description="ANK" evidence="3">
    <location>
        <begin position="87"/>
        <end position="119"/>
    </location>
</feature>
<dbReference type="PRINTS" id="PR01415">
    <property type="entry name" value="ANKYRIN"/>
</dbReference>
<dbReference type="PROSITE" id="PS50088">
    <property type="entry name" value="ANK_REPEAT"/>
    <property type="match status" value="3"/>
</dbReference>
<dbReference type="EMBL" id="AHAT01024170">
    <property type="status" value="NOT_ANNOTATED_CDS"/>
    <property type="molecule type" value="Genomic_DNA"/>
</dbReference>
<dbReference type="SMART" id="SM00248">
    <property type="entry name" value="ANK"/>
    <property type="match status" value="6"/>
</dbReference>
<dbReference type="SUPFAM" id="SSF48403">
    <property type="entry name" value="Ankyrin repeat"/>
    <property type="match status" value="1"/>
</dbReference>
<dbReference type="AlphaFoldDB" id="W5M6X9"/>
<dbReference type="InterPro" id="IPR002110">
    <property type="entry name" value="Ankyrin_rpt"/>
</dbReference>
<dbReference type="Pfam" id="PF12796">
    <property type="entry name" value="Ank_2"/>
    <property type="match status" value="2"/>
</dbReference>
<keyword evidence="1" id="KW-0677">Repeat</keyword>
<evidence type="ECO:0000313" key="5">
    <source>
        <dbReference type="Proteomes" id="UP000018468"/>
    </source>
</evidence>
<dbReference type="PANTHER" id="PTHR24124:SF7">
    <property type="entry name" value="NF-KAPPA-B INHIBITOR DELTA"/>
    <property type="match status" value="1"/>
</dbReference>
<dbReference type="PANTHER" id="PTHR24124">
    <property type="entry name" value="ANKYRIN REPEAT FAMILY A"/>
    <property type="match status" value="1"/>
</dbReference>
<dbReference type="GO" id="GO:0010468">
    <property type="term" value="P:regulation of gene expression"/>
    <property type="evidence" value="ECO:0000318"/>
    <property type="project" value="GO_Central"/>
</dbReference>
<dbReference type="InterPro" id="IPR036770">
    <property type="entry name" value="Ankyrin_rpt-contain_sf"/>
</dbReference>
<dbReference type="PROSITE" id="PS50297">
    <property type="entry name" value="ANK_REP_REGION"/>
    <property type="match status" value="3"/>
</dbReference>
<dbReference type="HOGENOM" id="CLU_046801_0_0_1"/>
<reference evidence="4" key="2">
    <citation type="submission" date="2025-08" db="UniProtKB">
        <authorList>
            <consortium name="Ensembl"/>
        </authorList>
    </citation>
    <scope>IDENTIFICATION</scope>
</reference>
<dbReference type="Bgee" id="ENSLOCG00000003483">
    <property type="expression patterns" value="Expressed in bone element and 9 other cell types or tissues"/>
</dbReference>
<dbReference type="GO" id="GO:0005634">
    <property type="term" value="C:nucleus"/>
    <property type="evidence" value="ECO:0000318"/>
    <property type="project" value="GO_Central"/>
</dbReference>
<dbReference type="Pfam" id="PF09310">
    <property type="entry name" value="PD-C2-AF1"/>
    <property type="match status" value="1"/>
</dbReference>
<evidence type="ECO:0000256" key="3">
    <source>
        <dbReference type="PROSITE-ProRule" id="PRU00023"/>
    </source>
</evidence>
<dbReference type="InParanoid" id="W5M6X9"/>
<reference evidence="5" key="1">
    <citation type="submission" date="2011-12" db="EMBL/GenBank/DDBJ databases">
        <title>The Draft Genome of Lepisosteus oculatus.</title>
        <authorList>
            <consortium name="The Broad Institute Genome Assembly &amp; Analysis Group"/>
            <consortium name="Computational R&amp;D Group"/>
            <consortium name="and Sequencing Platform"/>
            <person name="Di Palma F."/>
            <person name="Alfoldi J."/>
            <person name="Johnson J."/>
            <person name="Berlin A."/>
            <person name="Gnerre S."/>
            <person name="Jaffe D."/>
            <person name="MacCallum I."/>
            <person name="Young S."/>
            <person name="Walker B.J."/>
            <person name="Lander E.S."/>
            <person name="Lindblad-Toh K."/>
        </authorList>
    </citation>
    <scope>NUCLEOTIDE SEQUENCE [LARGE SCALE GENOMIC DNA]</scope>
</reference>
<accession>W5M6X9</accession>
<evidence type="ECO:0000256" key="1">
    <source>
        <dbReference type="ARBA" id="ARBA00022737"/>
    </source>
</evidence>
<dbReference type="Ensembl" id="ENSLOCT00000004145.1">
    <property type="protein sequence ID" value="ENSLOCP00000004137.1"/>
    <property type="gene ID" value="ENSLOCG00000003483.1"/>
</dbReference>
<dbReference type="OMA" id="NFEGHTP"/>
<dbReference type="InterPro" id="IPR015389">
    <property type="entry name" value="PD-C2-AF1"/>
</dbReference>
<dbReference type="STRING" id="7918.ENSLOCP00000004137"/>
<keyword evidence="5" id="KW-1185">Reference proteome</keyword>
<keyword evidence="2 3" id="KW-0040">ANK repeat</keyword>
<reference evidence="4" key="3">
    <citation type="submission" date="2025-09" db="UniProtKB">
        <authorList>
            <consortium name="Ensembl"/>
        </authorList>
    </citation>
    <scope>IDENTIFICATION</scope>
</reference>
<dbReference type="eggNOG" id="KOG0504">
    <property type="taxonomic scope" value="Eukaryota"/>
</dbReference>
<protein>
    <submittedName>
        <fullName evidence="4">POU class 2 homeobox associating factor 1</fullName>
    </submittedName>
</protein>
<evidence type="ECO:0000313" key="4">
    <source>
        <dbReference type="Ensembl" id="ENSLOCP00000004137.1"/>
    </source>
</evidence>
<sequence length="330" mass="36659">MQCPPGVAAFPPAQLVPLPITVPEPDPQRLDQARATIGSLPIEKLLQEDEDKDTILHIYVAKEMREYAYAAAEKMRELHRIDTKEHHGKTPLLVAVTANEPYIVHDLIGLGADVNAVDDRGQTALHLAATYGYLEVIQVILSSATAVNLEMLDFEGHTPLHCAVLTHNAMHREVQHDLTISMETVKDVESHLVKVMDCIKLLVQAGACVTSQDIKSNKSVLHLTVQEGNYRLLKFFLDLSIGMSEDFINMKAHGNSALHMAAGLRNEVYQEEIVKLLLCHGAEPSIRNLDNDQPIHLVQPGEEGDRIRQLLRRGKTFLSASHRSSTCQET</sequence>
<feature type="repeat" description="ANK" evidence="3">
    <location>
        <begin position="120"/>
        <end position="152"/>
    </location>
</feature>
<dbReference type="GeneTree" id="ENSGT00940000153695"/>
<proteinExistence type="predicted"/>
<feature type="repeat" description="ANK" evidence="3">
    <location>
        <begin position="253"/>
        <end position="289"/>
    </location>
</feature>
<name>W5M6X9_LEPOC</name>